<evidence type="ECO:0000259" key="6">
    <source>
        <dbReference type="SMART" id="SM00961"/>
    </source>
</evidence>
<feature type="domain" description="Ribulose bisphosphate carboxylase small subunit" evidence="6">
    <location>
        <begin position="49"/>
        <end position="136"/>
    </location>
</feature>
<dbReference type="PANTHER" id="PTHR31262:SF0">
    <property type="entry name" value="RIBULOSE BISPHOSPHATE CARBOXYLASE SMALL SUBUNIT, CHLOROPLASTIC 1"/>
    <property type="match status" value="1"/>
</dbReference>
<dbReference type="Proteomes" id="UP000243975">
    <property type="component" value="Unassembled WGS sequence"/>
</dbReference>
<dbReference type="InterPro" id="IPR024681">
    <property type="entry name" value="RuBisCO_ssu"/>
</dbReference>
<dbReference type="GO" id="GO:0019253">
    <property type="term" value="P:reductive pentose-phosphate cycle"/>
    <property type="evidence" value="ECO:0007669"/>
    <property type="project" value="UniProtKB-KW"/>
</dbReference>
<keyword evidence="5" id="KW-0120">Carbon dioxide fixation</keyword>
<sequence>MFAASSVVIRIFRMSGCICMGLNPNALKLFHETNRKTVSNGSRIHFMKKFETISYLPPLTDDSIAKEIDYMMKKGWVGYIFRENSRLPNYYDGRYWMLRKLPMFGCSDVSQVLNEMEYRKAYPNAYIRCLAFDMLSRLSVCLCYSDTCFPMKAFCSVSFLFDQTFSSLLNVFFFCHGFQ</sequence>
<gene>
    <name evidence="7" type="ORF">Ccrd_025304</name>
</gene>
<reference evidence="7 8" key="1">
    <citation type="journal article" date="2016" name="Sci. Rep.">
        <title>The genome sequence of the outbreeding globe artichoke constructed de novo incorporating a phase-aware low-pass sequencing strategy of F1 progeny.</title>
        <authorList>
            <person name="Scaglione D."/>
            <person name="Reyes-Chin-Wo S."/>
            <person name="Acquadro A."/>
            <person name="Froenicke L."/>
            <person name="Portis E."/>
            <person name="Beitel C."/>
            <person name="Tirone M."/>
            <person name="Mauro R."/>
            <person name="Lo Monaco A."/>
            <person name="Mauromicale G."/>
            <person name="Faccioli P."/>
            <person name="Cattivelli L."/>
            <person name="Rieseberg L."/>
            <person name="Michelmore R."/>
            <person name="Lanteri S."/>
        </authorList>
    </citation>
    <scope>NUCLEOTIDE SEQUENCE [LARGE SCALE GENOMIC DNA]</scope>
    <source>
        <strain evidence="7">2C</strain>
    </source>
</reference>
<keyword evidence="4" id="KW-0601">Photorespiration</keyword>
<comment type="caution">
    <text evidence="7">The sequence shown here is derived from an EMBL/GenBank/DDBJ whole genome shotgun (WGS) entry which is preliminary data.</text>
</comment>
<organism evidence="7 8">
    <name type="scientific">Cynara cardunculus var. scolymus</name>
    <name type="common">Globe artichoke</name>
    <name type="synonym">Cynara scolymus</name>
    <dbReference type="NCBI Taxonomy" id="59895"/>
    <lineage>
        <taxon>Eukaryota</taxon>
        <taxon>Viridiplantae</taxon>
        <taxon>Streptophyta</taxon>
        <taxon>Embryophyta</taxon>
        <taxon>Tracheophyta</taxon>
        <taxon>Spermatophyta</taxon>
        <taxon>Magnoliopsida</taxon>
        <taxon>eudicotyledons</taxon>
        <taxon>Gunneridae</taxon>
        <taxon>Pentapetalae</taxon>
        <taxon>asterids</taxon>
        <taxon>campanulids</taxon>
        <taxon>Asterales</taxon>
        <taxon>Asteraceae</taxon>
        <taxon>Carduoideae</taxon>
        <taxon>Cardueae</taxon>
        <taxon>Carduinae</taxon>
        <taxon>Cynara</taxon>
    </lineage>
</organism>
<dbReference type="SMART" id="SM00961">
    <property type="entry name" value="RuBisCO_small"/>
    <property type="match status" value="1"/>
</dbReference>
<keyword evidence="1" id="KW-0150">Chloroplast</keyword>
<evidence type="ECO:0000256" key="2">
    <source>
        <dbReference type="ARBA" id="ARBA00022531"/>
    </source>
</evidence>
<dbReference type="SUPFAM" id="SSF55239">
    <property type="entry name" value="RuBisCO, small subunit"/>
    <property type="match status" value="1"/>
</dbReference>
<evidence type="ECO:0000313" key="8">
    <source>
        <dbReference type="Proteomes" id="UP000243975"/>
    </source>
</evidence>
<dbReference type="InterPro" id="IPR000894">
    <property type="entry name" value="RuBisCO_ssu_dom"/>
</dbReference>
<protein>
    <submittedName>
        <fullName evidence="7">Ribulose bisphosphate carboxylase small chain, domain-containing protein</fullName>
    </submittedName>
</protein>
<dbReference type="Pfam" id="PF00101">
    <property type="entry name" value="RuBisCO_small"/>
    <property type="match status" value="1"/>
</dbReference>
<evidence type="ECO:0000313" key="7">
    <source>
        <dbReference type="EMBL" id="KVH87455.1"/>
    </source>
</evidence>
<evidence type="ECO:0000256" key="3">
    <source>
        <dbReference type="ARBA" id="ARBA00022567"/>
    </source>
</evidence>
<dbReference type="AlphaFoldDB" id="A0A103XB40"/>
<dbReference type="Gramene" id="KVH87455">
    <property type="protein sequence ID" value="KVH87455"/>
    <property type="gene ID" value="Ccrd_025304"/>
</dbReference>
<keyword evidence="3" id="KW-0113">Calvin cycle</keyword>
<dbReference type="PANTHER" id="PTHR31262">
    <property type="entry name" value="RIBULOSE BISPHOSPHATE CARBOXYLASE SMALL CHAIN 1, CHLOROPLASTIC"/>
    <property type="match status" value="1"/>
</dbReference>
<keyword evidence="2" id="KW-0602">Photosynthesis</keyword>
<name>A0A103XB40_CYNCS</name>
<dbReference type="Gene3D" id="3.30.190.10">
    <property type="entry name" value="Ribulose bisphosphate carboxylase, small subunit"/>
    <property type="match status" value="1"/>
</dbReference>
<dbReference type="EMBL" id="LEKV01006190">
    <property type="protein sequence ID" value="KVH87455.1"/>
    <property type="molecule type" value="Genomic_DNA"/>
</dbReference>
<dbReference type="GO" id="GO:0009853">
    <property type="term" value="P:photorespiration"/>
    <property type="evidence" value="ECO:0007669"/>
    <property type="project" value="UniProtKB-KW"/>
</dbReference>
<evidence type="ECO:0000256" key="5">
    <source>
        <dbReference type="ARBA" id="ARBA00023300"/>
    </source>
</evidence>
<keyword evidence="8" id="KW-1185">Reference proteome</keyword>
<evidence type="ECO:0000256" key="1">
    <source>
        <dbReference type="ARBA" id="ARBA00022528"/>
    </source>
</evidence>
<dbReference type="STRING" id="59895.A0A103XB40"/>
<proteinExistence type="predicted"/>
<accession>A0A103XB40</accession>
<evidence type="ECO:0000256" key="4">
    <source>
        <dbReference type="ARBA" id="ARBA00023238"/>
    </source>
</evidence>
<keyword evidence="1" id="KW-0934">Plastid</keyword>
<dbReference type="InterPro" id="IPR036385">
    <property type="entry name" value="RuBisCO_ssu_sf"/>
</dbReference>